<evidence type="ECO:0000256" key="6">
    <source>
        <dbReference type="ARBA" id="ARBA00022989"/>
    </source>
</evidence>
<dbReference type="PANTHER" id="PTHR43099">
    <property type="entry name" value="UPF0053 PROTEIN YRKA"/>
    <property type="match status" value="1"/>
</dbReference>
<dbReference type="Pfam" id="PF01595">
    <property type="entry name" value="CNNM"/>
    <property type="match status" value="1"/>
</dbReference>
<gene>
    <name evidence="14" type="ORF">EI545_03335</name>
</gene>
<dbReference type="EMBL" id="CP034328">
    <property type="protein sequence ID" value="AZL57954.1"/>
    <property type="molecule type" value="Genomic_DNA"/>
</dbReference>
<dbReference type="SMART" id="SM01091">
    <property type="entry name" value="CorC_HlyC"/>
    <property type="match status" value="1"/>
</dbReference>
<comment type="subcellular location">
    <subcellularLocation>
        <location evidence="1">Cell membrane</location>
        <topology evidence="1">Multi-pass membrane protein</topology>
    </subcellularLocation>
</comment>
<proteinExistence type="inferred from homology"/>
<reference evidence="14 15" key="1">
    <citation type="submission" date="2018-12" db="EMBL/GenBank/DDBJ databases">
        <title>Complete genome sequencing of Tabrizicola sp. K13M18.</title>
        <authorList>
            <person name="Bae J.-W."/>
        </authorList>
    </citation>
    <scope>NUCLEOTIDE SEQUENCE [LARGE SCALE GENOMIC DNA]</scope>
    <source>
        <strain evidence="14 15">K13M18</strain>
    </source>
</reference>
<evidence type="ECO:0000256" key="9">
    <source>
        <dbReference type="PROSITE-ProRule" id="PRU00703"/>
    </source>
</evidence>
<feature type="domain" description="CNNM transmembrane" evidence="13">
    <location>
        <begin position="1"/>
        <end position="197"/>
    </location>
</feature>
<dbReference type="InterPro" id="IPR036318">
    <property type="entry name" value="FAD-bd_PCMH-like_sf"/>
</dbReference>
<dbReference type="Pfam" id="PF00571">
    <property type="entry name" value="CBS"/>
    <property type="match status" value="2"/>
</dbReference>
<dbReference type="Proteomes" id="UP000282002">
    <property type="component" value="Chromosome"/>
</dbReference>
<feature type="transmembrane region" description="Helical" evidence="11">
    <location>
        <begin position="96"/>
        <end position="120"/>
    </location>
</feature>
<feature type="transmembrane region" description="Helical" evidence="11">
    <location>
        <begin position="6"/>
        <end position="26"/>
    </location>
</feature>
<dbReference type="InterPro" id="IPR046342">
    <property type="entry name" value="CBS_dom_sf"/>
</dbReference>
<evidence type="ECO:0000256" key="7">
    <source>
        <dbReference type="ARBA" id="ARBA00023122"/>
    </source>
</evidence>
<keyword evidence="5" id="KW-0677">Repeat</keyword>
<organism evidence="14 15">
    <name type="scientific">Tabrizicola piscis</name>
    <dbReference type="NCBI Taxonomy" id="2494374"/>
    <lineage>
        <taxon>Bacteria</taxon>
        <taxon>Pseudomonadati</taxon>
        <taxon>Pseudomonadota</taxon>
        <taxon>Alphaproteobacteria</taxon>
        <taxon>Rhodobacterales</taxon>
        <taxon>Paracoccaceae</taxon>
        <taxon>Tabrizicola</taxon>
    </lineage>
</organism>
<dbReference type="OrthoDB" id="9805314at2"/>
<evidence type="ECO:0000256" key="1">
    <source>
        <dbReference type="ARBA" id="ARBA00004651"/>
    </source>
</evidence>
<dbReference type="PANTHER" id="PTHR43099:SF5">
    <property type="entry name" value="HLYC_CORC FAMILY TRANSPORTER"/>
    <property type="match status" value="1"/>
</dbReference>
<dbReference type="Pfam" id="PF03471">
    <property type="entry name" value="CorC_HlyC"/>
    <property type="match status" value="1"/>
</dbReference>
<feature type="transmembrane region" description="Helical" evidence="11">
    <location>
        <begin position="56"/>
        <end position="76"/>
    </location>
</feature>
<evidence type="ECO:0000256" key="8">
    <source>
        <dbReference type="ARBA" id="ARBA00023136"/>
    </source>
</evidence>
<keyword evidence="6 10" id="KW-1133">Transmembrane helix</keyword>
<dbReference type="PROSITE" id="PS51371">
    <property type="entry name" value="CBS"/>
    <property type="match status" value="2"/>
</dbReference>
<dbReference type="InterPro" id="IPR002550">
    <property type="entry name" value="CNNM"/>
</dbReference>
<feature type="domain" description="CBS" evidence="12">
    <location>
        <begin position="279"/>
        <end position="335"/>
    </location>
</feature>
<dbReference type="GO" id="GO:0005886">
    <property type="term" value="C:plasma membrane"/>
    <property type="evidence" value="ECO:0007669"/>
    <property type="project" value="UniProtKB-SubCell"/>
</dbReference>
<dbReference type="GO" id="GO:0050660">
    <property type="term" value="F:flavin adenine dinucleotide binding"/>
    <property type="evidence" value="ECO:0007669"/>
    <property type="project" value="InterPro"/>
</dbReference>
<evidence type="ECO:0000313" key="14">
    <source>
        <dbReference type="EMBL" id="AZL57954.1"/>
    </source>
</evidence>
<evidence type="ECO:0000256" key="10">
    <source>
        <dbReference type="PROSITE-ProRule" id="PRU01193"/>
    </source>
</evidence>
<evidence type="ECO:0000256" key="11">
    <source>
        <dbReference type="SAM" id="Phobius"/>
    </source>
</evidence>
<evidence type="ECO:0000256" key="2">
    <source>
        <dbReference type="ARBA" id="ARBA00006446"/>
    </source>
</evidence>
<sequence>MITEILVILALIVVNGVLAMSELAIVSARPGRLKTLEAKSRGARMALRLAENPGKFLSTVQIGITAVGVLSGALSGATLGLRLEGWLIAQGMPADWAATLGVGGVVVALTYFSLIIGELVPKQMALRNPEAVAIRVAPAMTFLAMIGALIVWLLDRSGKAVLFVLGQSGANENRVTEEEVHVLLAEAHEGGVLEPEEREMMAGVMRLSDRTASGLMTPRRDLDMLPLAATGAEALTAIRRIARARMPVVNTEGDVVGIVLLADAFQAVSRREPLDVAALLREVPVVSDRTEALDVIEILQKSEHHIALVYDEYGHFEGIITTDDVLDAITGAIASSEVDEPAMVRREDGSHLVAGWMPADEFCDKLGLPRDIAGDYDTVAGLVLHQLGRIPELGAVFTVEGHRFEVIDLDARRIDKVLVSRLSA</sequence>
<protein>
    <submittedName>
        <fullName evidence="14">HlyC/CorC family transporter</fullName>
    </submittedName>
</protein>
<dbReference type="Gene3D" id="3.10.580.10">
    <property type="entry name" value="CBS-domain"/>
    <property type="match status" value="1"/>
</dbReference>
<dbReference type="KEGG" id="taw:EI545_03335"/>
<evidence type="ECO:0000259" key="12">
    <source>
        <dbReference type="PROSITE" id="PS51371"/>
    </source>
</evidence>
<dbReference type="AlphaFoldDB" id="A0A3S8U2V6"/>
<keyword evidence="3" id="KW-1003">Cell membrane</keyword>
<evidence type="ECO:0000256" key="5">
    <source>
        <dbReference type="ARBA" id="ARBA00022737"/>
    </source>
</evidence>
<accession>A0A3S8U2V6</accession>
<dbReference type="InterPro" id="IPR016169">
    <property type="entry name" value="FAD-bd_PCMH_sub2"/>
</dbReference>
<dbReference type="SUPFAM" id="SSF54631">
    <property type="entry name" value="CBS-domain pair"/>
    <property type="match status" value="1"/>
</dbReference>
<dbReference type="InterPro" id="IPR044751">
    <property type="entry name" value="Ion_transp-like_CBS"/>
</dbReference>
<dbReference type="RefSeq" id="WP_125324155.1">
    <property type="nucleotide sequence ID" value="NZ_CP034328.1"/>
</dbReference>
<evidence type="ECO:0000256" key="4">
    <source>
        <dbReference type="ARBA" id="ARBA00022692"/>
    </source>
</evidence>
<comment type="similarity">
    <text evidence="2">Belongs to the UPF0053 family. Hemolysin C subfamily.</text>
</comment>
<feature type="domain" description="CBS" evidence="12">
    <location>
        <begin position="216"/>
        <end position="276"/>
    </location>
</feature>
<dbReference type="CDD" id="cd04590">
    <property type="entry name" value="CBS_pair_CorC_HlyC_assoc"/>
    <property type="match status" value="1"/>
</dbReference>
<dbReference type="InterPro" id="IPR000644">
    <property type="entry name" value="CBS_dom"/>
</dbReference>
<evidence type="ECO:0000259" key="13">
    <source>
        <dbReference type="PROSITE" id="PS51846"/>
    </source>
</evidence>
<dbReference type="InterPro" id="IPR005170">
    <property type="entry name" value="Transptr-assoc_dom"/>
</dbReference>
<evidence type="ECO:0000313" key="15">
    <source>
        <dbReference type="Proteomes" id="UP000282002"/>
    </source>
</evidence>
<feature type="transmembrane region" description="Helical" evidence="11">
    <location>
        <begin position="132"/>
        <end position="154"/>
    </location>
</feature>
<keyword evidence="8 10" id="KW-0472">Membrane</keyword>
<keyword evidence="7 9" id="KW-0129">CBS domain</keyword>
<name>A0A3S8U2V6_9RHOB</name>
<dbReference type="Gene3D" id="3.30.465.10">
    <property type="match status" value="1"/>
</dbReference>
<keyword evidence="15" id="KW-1185">Reference proteome</keyword>
<dbReference type="PROSITE" id="PS51846">
    <property type="entry name" value="CNNM"/>
    <property type="match status" value="1"/>
</dbReference>
<keyword evidence="4 10" id="KW-0812">Transmembrane</keyword>
<dbReference type="SUPFAM" id="SSF56176">
    <property type="entry name" value="FAD-binding/transporter-associated domain-like"/>
    <property type="match status" value="1"/>
</dbReference>
<evidence type="ECO:0000256" key="3">
    <source>
        <dbReference type="ARBA" id="ARBA00022475"/>
    </source>
</evidence>
<dbReference type="InterPro" id="IPR051676">
    <property type="entry name" value="UPF0053_domain"/>
</dbReference>